<keyword evidence="4 6" id="KW-1133">Transmembrane helix</keyword>
<proteinExistence type="predicted"/>
<protein>
    <submittedName>
        <fullName evidence="7">Branched-chain amino acid ABC transporter, permease protein</fullName>
    </submittedName>
</protein>
<evidence type="ECO:0000256" key="1">
    <source>
        <dbReference type="ARBA" id="ARBA00004651"/>
    </source>
</evidence>
<feature type="transmembrane region" description="Helical" evidence="6">
    <location>
        <begin position="98"/>
        <end position="120"/>
    </location>
</feature>
<dbReference type="PANTHER" id="PTHR30482:SF10">
    <property type="entry name" value="HIGH-AFFINITY BRANCHED-CHAIN AMINO ACID TRANSPORT PROTEIN BRAE"/>
    <property type="match status" value="1"/>
</dbReference>
<evidence type="ECO:0000256" key="6">
    <source>
        <dbReference type="SAM" id="Phobius"/>
    </source>
</evidence>
<feature type="transmembrane region" description="Helical" evidence="6">
    <location>
        <begin position="74"/>
        <end position="92"/>
    </location>
</feature>
<feature type="transmembrane region" description="Helical" evidence="6">
    <location>
        <begin position="48"/>
        <end position="67"/>
    </location>
</feature>
<evidence type="ECO:0000313" key="8">
    <source>
        <dbReference type="Proteomes" id="UP000005451"/>
    </source>
</evidence>
<feature type="transmembrane region" description="Helical" evidence="6">
    <location>
        <begin position="254"/>
        <end position="279"/>
    </location>
</feature>
<comment type="caution">
    <text evidence="7">The sequence shown here is derived from an EMBL/GenBank/DDBJ whole genome shotgun (WGS) entry which is preliminary data.</text>
</comment>
<evidence type="ECO:0000313" key="7">
    <source>
        <dbReference type="EMBL" id="EEB35118.1"/>
    </source>
</evidence>
<keyword evidence="5 6" id="KW-0472">Membrane</keyword>
<feature type="transmembrane region" description="Helical" evidence="6">
    <location>
        <begin position="168"/>
        <end position="187"/>
    </location>
</feature>
<evidence type="ECO:0000256" key="3">
    <source>
        <dbReference type="ARBA" id="ARBA00022692"/>
    </source>
</evidence>
<dbReference type="Pfam" id="PF02653">
    <property type="entry name" value="BPD_transp_2"/>
    <property type="match status" value="1"/>
</dbReference>
<keyword evidence="3 6" id="KW-0812">Transmembrane</keyword>
<accession>B6WBU9</accession>
<evidence type="ECO:0000256" key="4">
    <source>
        <dbReference type="ARBA" id="ARBA00022989"/>
    </source>
</evidence>
<dbReference type="Proteomes" id="UP000005451">
    <property type="component" value="Unassembled WGS sequence"/>
</dbReference>
<feature type="transmembrane region" description="Helical" evidence="6">
    <location>
        <begin position="20"/>
        <end position="42"/>
    </location>
</feature>
<dbReference type="GO" id="GO:0015658">
    <property type="term" value="F:branched-chain amino acid transmembrane transporter activity"/>
    <property type="evidence" value="ECO:0007669"/>
    <property type="project" value="InterPro"/>
</dbReference>
<feature type="transmembrane region" description="Helical" evidence="6">
    <location>
        <begin position="217"/>
        <end position="234"/>
    </location>
</feature>
<keyword evidence="2" id="KW-1003">Cell membrane</keyword>
<feature type="transmembrane region" description="Helical" evidence="6">
    <location>
        <begin position="132"/>
        <end position="148"/>
    </location>
</feature>
<dbReference type="EMBL" id="ABXA01000049">
    <property type="protein sequence ID" value="EEB35118.1"/>
    <property type="molecule type" value="Genomic_DNA"/>
</dbReference>
<evidence type="ECO:0000256" key="5">
    <source>
        <dbReference type="ARBA" id="ARBA00023136"/>
    </source>
</evidence>
<feature type="transmembrane region" description="Helical" evidence="6">
    <location>
        <begin position="291"/>
        <end position="308"/>
    </location>
</feature>
<name>B6WBU9_9FIRM</name>
<dbReference type="eggNOG" id="COG4177">
    <property type="taxonomic scope" value="Bacteria"/>
</dbReference>
<dbReference type="PANTHER" id="PTHR30482">
    <property type="entry name" value="HIGH-AFFINITY BRANCHED-CHAIN AMINO ACID TRANSPORT SYSTEM PERMEASE"/>
    <property type="match status" value="1"/>
</dbReference>
<comment type="subcellular location">
    <subcellularLocation>
        <location evidence="1">Cell membrane</location>
        <topology evidence="1">Multi-pass membrane protein</topology>
    </subcellularLocation>
</comment>
<dbReference type="InterPro" id="IPR043428">
    <property type="entry name" value="LivM-like"/>
</dbReference>
<organism evidence="7 8">
    <name type="scientific">Anaerococcus hydrogenalis DSM 7454</name>
    <dbReference type="NCBI Taxonomy" id="561177"/>
    <lineage>
        <taxon>Bacteria</taxon>
        <taxon>Bacillati</taxon>
        <taxon>Bacillota</taxon>
        <taxon>Tissierellia</taxon>
        <taxon>Tissierellales</taxon>
        <taxon>Peptoniphilaceae</taxon>
        <taxon>Anaerococcus</taxon>
    </lineage>
</organism>
<dbReference type="STRING" id="561177.ANHYDRO_02082"/>
<reference evidence="7 8" key="1">
    <citation type="submission" date="2008-09" db="EMBL/GenBank/DDBJ databases">
        <authorList>
            <person name="Fulton L."/>
            <person name="Clifton S."/>
            <person name="Fulton B."/>
            <person name="Xu J."/>
            <person name="Minx P."/>
            <person name="Pepin K.H."/>
            <person name="Johnson M."/>
            <person name="Thiruvilangam P."/>
            <person name="Bhonagiri V."/>
            <person name="Nash W.E."/>
            <person name="Mardis E.R."/>
            <person name="Wilson R.K."/>
        </authorList>
    </citation>
    <scope>NUCLEOTIDE SEQUENCE [LARGE SCALE GENOMIC DNA]</scope>
    <source>
        <strain evidence="7 8">DSM 7454</strain>
    </source>
</reference>
<evidence type="ECO:0000256" key="2">
    <source>
        <dbReference type="ARBA" id="ARBA00022475"/>
    </source>
</evidence>
<dbReference type="InterPro" id="IPR001851">
    <property type="entry name" value="ABC_transp_permease"/>
</dbReference>
<dbReference type="AlphaFoldDB" id="B6WBU9"/>
<sequence>MEVWKRRKFKMDKNKKTSYIASFGLVLISFAIIQILISVGIIDSYWQSIIFLLCINIILSVSLNITVGNLGQITLGHAGFMSIGAYSAAIFLKTGLVQGILGFFIALIIGGLFAFLFSLAIGVPVLRLNGDYLAIVTLAFGEIIRVVVENLSITGGAQGMSGIPTIDSFGLIFFVTVLSVVFMYSIMTSRFGRAVLAIKDNELAAESCGINTTKSKIFAFTLSALFAGVAGAIYAQTTGVIAANVFNYNKSFDILVMVVLGGMGFFTGSIISTIVLTVVPEILRAFAEYRMIIYSVILVIVMIFRPQGLMGREEFSISRQIARFKRKLKR</sequence>
<dbReference type="CDD" id="cd06581">
    <property type="entry name" value="TM_PBP1_LivM_like"/>
    <property type="match status" value="1"/>
</dbReference>
<dbReference type="GO" id="GO:0005886">
    <property type="term" value="C:plasma membrane"/>
    <property type="evidence" value="ECO:0007669"/>
    <property type="project" value="UniProtKB-SubCell"/>
</dbReference>
<gene>
    <name evidence="7" type="ORF">ANHYDRO_02082</name>
</gene>
<reference evidence="7 8" key="2">
    <citation type="submission" date="2008-10" db="EMBL/GenBank/DDBJ databases">
        <title>Draft genome sequence of Anaerococcus hydrogenalis (DSM 7454).</title>
        <authorList>
            <person name="Sudarsanam P."/>
            <person name="Ley R."/>
            <person name="Guruge J."/>
            <person name="Turnbaugh P.J."/>
            <person name="Mahowald M."/>
            <person name="Liep D."/>
            <person name="Gordon J."/>
        </authorList>
    </citation>
    <scope>NUCLEOTIDE SEQUENCE [LARGE SCALE GENOMIC DNA]</scope>
    <source>
        <strain evidence="7 8">DSM 7454</strain>
    </source>
</reference>